<feature type="domain" description="FHA" evidence="2">
    <location>
        <begin position="198"/>
        <end position="247"/>
    </location>
</feature>
<reference evidence="3" key="1">
    <citation type="submission" date="2020-05" db="EMBL/GenBank/DDBJ databases">
        <authorList>
            <person name="Chiriac C."/>
            <person name="Salcher M."/>
            <person name="Ghai R."/>
            <person name="Kavagutti S V."/>
        </authorList>
    </citation>
    <scope>NUCLEOTIDE SEQUENCE</scope>
</reference>
<sequence>MSVLKTLESRIAGLVEGTFSRAFRSEVRPVEIARRLTREMDEHRAPLVSRVYAPTDYTVFLGDEDYDRFAPHELELKEELSSYLLEHARREDLVLSETPVITIARDSALGLGEFGIKTTPVDREALGERRRDRQERPPAPIAPVPPRVTPPPAAFTPPPVAAPVPIPTPPPVPAAAPTVGGATLSAAGHLIELDPTGTVLGRSRSCDVVLEDPNASRQHAKLQMTGADWTVEDLGSTNGVDVNGSRISGPTRLATGDLIRLGHTDLTFKVG</sequence>
<evidence type="ECO:0000313" key="3">
    <source>
        <dbReference type="EMBL" id="CAB4869806.1"/>
    </source>
</evidence>
<evidence type="ECO:0000256" key="1">
    <source>
        <dbReference type="SAM" id="MobiDB-lite"/>
    </source>
</evidence>
<dbReference type="EMBL" id="CAFBLU010000008">
    <property type="protein sequence ID" value="CAB4869806.1"/>
    <property type="molecule type" value="Genomic_DNA"/>
</dbReference>
<feature type="compositionally biased region" description="Basic and acidic residues" evidence="1">
    <location>
        <begin position="122"/>
        <end position="136"/>
    </location>
</feature>
<dbReference type="InterPro" id="IPR000253">
    <property type="entry name" value="FHA_dom"/>
</dbReference>
<dbReference type="SUPFAM" id="SSF49879">
    <property type="entry name" value="SMAD/FHA domain"/>
    <property type="match status" value="1"/>
</dbReference>
<dbReference type="Gene3D" id="3.30.2320.60">
    <property type="entry name" value="FhaA, phosphopeptide-binding domain (DUF3662)"/>
    <property type="match status" value="1"/>
</dbReference>
<name>A0A6J7DH22_9ZZZZ</name>
<dbReference type="InterPro" id="IPR042287">
    <property type="entry name" value="FhaA_N_sf"/>
</dbReference>
<organism evidence="3">
    <name type="scientific">freshwater metagenome</name>
    <dbReference type="NCBI Taxonomy" id="449393"/>
    <lineage>
        <taxon>unclassified sequences</taxon>
        <taxon>metagenomes</taxon>
        <taxon>ecological metagenomes</taxon>
    </lineage>
</organism>
<proteinExistence type="predicted"/>
<feature type="region of interest" description="Disordered" evidence="1">
    <location>
        <begin position="122"/>
        <end position="156"/>
    </location>
</feature>
<accession>A0A6J7DH22</accession>
<gene>
    <name evidence="3" type="ORF">UFOPK3444_00657</name>
</gene>
<protein>
    <submittedName>
        <fullName evidence="3">Unannotated protein</fullName>
    </submittedName>
</protein>
<feature type="compositionally biased region" description="Pro residues" evidence="1">
    <location>
        <begin position="137"/>
        <end position="156"/>
    </location>
</feature>
<dbReference type="AlphaFoldDB" id="A0A6J7DH22"/>
<dbReference type="Gene3D" id="2.60.200.20">
    <property type="match status" value="1"/>
</dbReference>
<dbReference type="Pfam" id="PF12401">
    <property type="entry name" value="FhaA_N"/>
    <property type="match status" value="1"/>
</dbReference>
<dbReference type="InterPro" id="IPR050923">
    <property type="entry name" value="Cell_Proc_Reg/RNA_Proc"/>
</dbReference>
<dbReference type="InterPro" id="IPR008984">
    <property type="entry name" value="SMAD_FHA_dom_sf"/>
</dbReference>
<dbReference type="CDD" id="cd00060">
    <property type="entry name" value="FHA"/>
    <property type="match status" value="1"/>
</dbReference>
<dbReference type="InterPro" id="IPR022128">
    <property type="entry name" value="FhaA_N"/>
</dbReference>
<dbReference type="SMART" id="SM00240">
    <property type="entry name" value="FHA"/>
    <property type="match status" value="1"/>
</dbReference>
<dbReference type="Pfam" id="PF00498">
    <property type="entry name" value="FHA"/>
    <property type="match status" value="1"/>
</dbReference>
<evidence type="ECO:0000259" key="2">
    <source>
        <dbReference type="PROSITE" id="PS50006"/>
    </source>
</evidence>
<dbReference type="PANTHER" id="PTHR23308">
    <property type="entry name" value="NUCLEAR INHIBITOR OF PROTEIN PHOSPHATASE-1"/>
    <property type="match status" value="1"/>
</dbReference>
<dbReference type="PROSITE" id="PS50006">
    <property type="entry name" value="FHA_DOMAIN"/>
    <property type="match status" value="1"/>
</dbReference>